<evidence type="ECO:0008006" key="2">
    <source>
        <dbReference type="Google" id="ProtNLM"/>
    </source>
</evidence>
<dbReference type="InterPro" id="IPR029063">
    <property type="entry name" value="SAM-dependent_MTases_sf"/>
</dbReference>
<name>A0A6C0LX39_9ZZZZ</name>
<dbReference type="Pfam" id="PF13489">
    <property type="entry name" value="Methyltransf_23"/>
    <property type="match status" value="1"/>
</dbReference>
<sequence length="395" mass="45493">MSSSFQIIISKCETMVERNNCVLSDIDDLELILEIKDFPICMSTVDKLSVDEPDICSDMKWWISKNTGVIQLNPLVPLDLLYKKGHGSGTVGKIWKQHHVEFVDFINSCGVKRVLEIGAGHGCLAKYFVSMHLDAQYHIVEPNLPSWTHERVTMYKGVFDESFSMDTEVDAVIHSHTFEHIYNPREFLLNIAKNLSEGQWHIFSLPRQELWLQKGYLNTLSFEHTIYLTEANVEYLMLSCGFEIVQKKYFLEDHSIFYATRKSEIASKYAILPHNYLENHLMFMSWVKSAQEFVESVNVKIAQYSLGKIYVFGGHIFTQFLIKFGLNVSSIYGIIDNDPLKVGSRLYGTNLRIFLPELELNGQIGAVIIMRAGAYQEEIKKSIRDKLSDNITFWE</sequence>
<dbReference type="SUPFAM" id="SSF53335">
    <property type="entry name" value="S-adenosyl-L-methionine-dependent methyltransferases"/>
    <property type="match status" value="1"/>
</dbReference>
<proteinExistence type="predicted"/>
<dbReference type="EMBL" id="MN740581">
    <property type="protein sequence ID" value="QHU34940.1"/>
    <property type="molecule type" value="Genomic_DNA"/>
</dbReference>
<dbReference type="CDD" id="cd02440">
    <property type="entry name" value="AdoMet_MTases"/>
    <property type="match status" value="1"/>
</dbReference>
<dbReference type="Gene3D" id="3.40.50.720">
    <property type="entry name" value="NAD(P)-binding Rossmann-like Domain"/>
    <property type="match status" value="1"/>
</dbReference>
<reference evidence="1" key="1">
    <citation type="journal article" date="2020" name="Nature">
        <title>Giant virus diversity and host interactions through global metagenomics.</title>
        <authorList>
            <person name="Schulz F."/>
            <person name="Roux S."/>
            <person name="Paez-Espino D."/>
            <person name="Jungbluth S."/>
            <person name="Walsh D.A."/>
            <person name="Denef V.J."/>
            <person name="McMahon K.D."/>
            <person name="Konstantinidis K.T."/>
            <person name="Eloe-Fadrosh E.A."/>
            <person name="Kyrpides N.C."/>
            <person name="Woyke T."/>
        </authorList>
    </citation>
    <scope>NUCLEOTIDE SEQUENCE</scope>
    <source>
        <strain evidence="1">GVMAG-S-1017244-22</strain>
    </source>
</reference>
<dbReference type="Gene3D" id="3.40.50.150">
    <property type="entry name" value="Vaccinia Virus protein VP39"/>
    <property type="match status" value="1"/>
</dbReference>
<evidence type="ECO:0000313" key="1">
    <source>
        <dbReference type="EMBL" id="QHU34940.1"/>
    </source>
</evidence>
<organism evidence="1">
    <name type="scientific">viral metagenome</name>
    <dbReference type="NCBI Taxonomy" id="1070528"/>
    <lineage>
        <taxon>unclassified sequences</taxon>
        <taxon>metagenomes</taxon>
        <taxon>organismal metagenomes</taxon>
    </lineage>
</organism>
<accession>A0A6C0LX39</accession>
<dbReference type="AlphaFoldDB" id="A0A6C0LX39"/>
<protein>
    <recommendedName>
        <fullName evidence="2">Methyltransferase</fullName>
    </recommendedName>
</protein>